<reference evidence="3" key="2">
    <citation type="journal article" date="2017" name="Nat. Plants">
        <title>The Aegilops tauschii genome reveals multiple impacts of transposons.</title>
        <authorList>
            <person name="Zhao G."/>
            <person name="Zou C."/>
            <person name="Li K."/>
            <person name="Wang K."/>
            <person name="Li T."/>
            <person name="Gao L."/>
            <person name="Zhang X."/>
            <person name="Wang H."/>
            <person name="Yang Z."/>
            <person name="Liu X."/>
            <person name="Jiang W."/>
            <person name="Mao L."/>
            <person name="Kong X."/>
            <person name="Jiao Y."/>
            <person name="Jia J."/>
        </authorList>
    </citation>
    <scope>NUCLEOTIDE SEQUENCE [LARGE SCALE GENOMIC DNA]</scope>
    <source>
        <strain evidence="3">cv. AL8/78</strain>
    </source>
</reference>
<feature type="region of interest" description="Disordered" evidence="1">
    <location>
        <begin position="48"/>
        <end position="121"/>
    </location>
</feature>
<dbReference type="Proteomes" id="UP000015105">
    <property type="component" value="Chromosome 7D"/>
</dbReference>
<feature type="compositionally biased region" description="Polar residues" evidence="1">
    <location>
        <begin position="96"/>
        <end position="105"/>
    </location>
</feature>
<evidence type="ECO:0000313" key="3">
    <source>
        <dbReference type="Proteomes" id="UP000015105"/>
    </source>
</evidence>
<evidence type="ECO:0000256" key="1">
    <source>
        <dbReference type="SAM" id="MobiDB-lite"/>
    </source>
</evidence>
<reference evidence="2" key="3">
    <citation type="journal article" date="2017" name="Nature">
        <title>Genome sequence of the progenitor of the wheat D genome Aegilops tauschii.</title>
        <authorList>
            <person name="Luo M.C."/>
            <person name="Gu Y.Q."/>
            <person name="Puiu D."/>
            <person name="Wang H."/>
            <person name="Twardziok S.O."/>
            <person name="Deal K.R."/>
            <person name="Huo N."/>
            <person name="Zhu T."/>
            <person name="Wang L."/>
            <person name="Wang Y."/>
            <person name="McGuire P.E."/>
            <person name="Liu S."/>
            <person name="Long H."/>
            <person name="Ramasamy R.K."/>
            <person name="Rodriguez J.C."/>
            <person name="Van S.L."/>
            <person name="Yuan L."/>
            <person name="Wang Z."/>
            <person name="Xia Z."/>
            <person name="Xiao L."/>
            <person name="Anderson O.D."/>
            <person name="Ouyang S."/>
            <person name="Liang Y."/>
            <person name="Zimin A.V."/>
            <person name="Pertea G."/>
            <person name="Qi P."/>
            <person name="Bennetzen J.L."/>
            <person name="Dai X."/>
            <person name="Dawson M.W."/>
            <person name="Muller H.G."/>
            <person name="Kugler K."/>
            <person name="Rivarola-Duarte L."/>
            <person name="Spannagl M."/>
            <person name="Mayer K.F.X."/>
            <person name="Lu F.H."/>
            <person name="Bevan M.W."/>
            <person name="Leroy P."/>
            <person name="Li P."/>
            <person name="You F.M."/>
            <person name="Sun Q."/>
            <person name="Liu Z."/>
            <person name="Lyons E."/>
            <person name="Wicker T."/>
            <person name="Salzberg S.L."/>
            <person name="Devos K.M."/>
            <person name="Dvorak J."/>
        </authorList>
    </citation>
    <scope>NUCLEOTIDE SEQUENCE [LARGE SCALE GENOMIC DNA]</scope>
    <source>
        <strain evidence="2">cv. AL8/78</strain>
    </source>
</reference>
<organism evidence="2 3">
    <name type="scientific">Aegilops tauschii subsp. strangulata</name>
    <name type="common">Goatgrass</name>
    <dbReference type="NCBI Taxonomy" id="200361"/>
    <lineage>
        <taxon>Eukaryota</taxon>
        <taxon>Viridiplantae</taxon>
        <taxon>Streptophyta</taxon>
        <taxon>Embryophyta</taxon>
        <taxon>Tracheophyta</taxon>
        <taxon>Spermatophyta</taxon>
        <taxon>Magnoliopsida</taxon>
        <taxon>Liliopsida</taxon>
        <taxon>Poales</taxon>
        <taxon>Poaceae</taxon>
        <taxon>BOP clade</taxon>
        <taxon>Pooideae</taxon>
        <taxon>Triticodae</taxon>
        <taxon>Triticeae</taxon>
        <taxon>Triticinae</taxon>
        <taxon>Aegilops</taxon>
    </lineage>
</organism>
<proteinExistence type="predicted"/>
<reference evidence="2" key="5">
    <citation type="journal article" date="2021" name="G3 (Bethesda)">
        <title>Aegilops tauschii genome assembly Aet v5.0 features greater sequence contiguity and improved annotation.</title>
        <authorList>
            <person name="Wang L."/>
            <person name="Zhu T."/>
            <person name="Rodriguez J.C."/>
            <person name="Deal K.R."/>
            <person name="Dubcovsky J."/>
            <person name="McGuire P.E."/>
            <person name="Lux T."/>
            <person name="Spannagl M."/>
            <person name="Mayer K.F.X."/>
            <person name="Baldrich P."/>
            <person name="Meyers B.C."/>
            <person name="Huo N."/>
            <person name="Gu Y.Q."/>
            <person name="Zhou H."/>
            <person name="Devos K.M."/>
            <person name="Bennetzen J.L."/>
            <person name="Unver T."/>
            <person name="Budak H."/>
            <person name="Gulick P.J."/>
            <person name="Galiba G."/>
            <person name="Kalapos B."/>
            <person name="Nelson D.R."/>
            <person name="Li P."/>
            <person name="You F.M."/>
            <person name="Luo M.C."/>
            <person name="Dvorak J."/>
        </authorList>
    </citation>
    <scope>NUCLEOTIDE SEQUENCE [LARGE SCALE GENOMIC DNA]</scope>
    <source>
        <strain evidence="2">cv. AL8/78</strain>
    </source>
</reference>
<reference evidence="2" key="4">
    <citation type="submission" date="2019-03" db="UniProtKB">
        <authorList>
            <consortium name="EnsemblPlants"/>
        </authorList>
    </citation>
    <scope>IDENTIFICATION</scope>
</reference>
<name>A0A453SX82_AEGTS</name>
<dbReference type="AlphaFoldDB" id="A0A453SX82"/>
<protein>
    <submittedName>
        <fullName evidence="2">Uncharacterized protein</fullName>
    </submittedName>
</protein>
<sequence length="121" mass="12893">VNHMTSQWLVNDEVHPSVFFPFSVSICSCHGRAATDSLTHWSLFRSPPSSAISSTAIPSQLQPAGSISPSPPAVETAGRRQQRPDLGSGERGRPTSLESTISLSAQRRDSDGARVAIAPEL</sequence>
<dbReference type="Gramene" id="AET7Gv21135500.8">
    <property type="protein sequence ID" value="AET7Gv21135500.8"/>
    <property type="gene ID" value="AET7Gv21135500"/>
</dbReference>
<accession>A0A453SX82</accession>
<dbReference type="EnsemblPlants" id="AET7Gv21135500.8">
    <property type="protein sequence ID" value="AET7Gv21135500.8"/>
    <property type="gene ID" value="AET7Gv21135500"/>
</dbReference>
<keyword evidence="3" id="KW-1185">Reference proteome</keyword>
<evidence type="ECO:0000313" key="2">
    <source>
        <dbReference type="EnsemblPlants" id="AET7Gv21135500.8"/>
    </source>
</evidence>
<reference evidence="3" key="1">
    <citation type="journal article" date="2014" name="Science">
        <title>Ancient hybridizations among the ancestral genomes of bread wheat.</title>
        <authorList>
            <consortium name="International Wheat Genome Sequencing Consortium,"/>
            <person name="Marcussen T."/>
            <person name="Sandve S.R."/>
            <person name="Heier L."/>
            <person name="Spannagl M."/>
            <person name="Pfeifer M."/>
            <person name="Jakobsen K.S."/>
            <person name="Wulff B.B."/>
            <person name="Steuernagel B."/>
            <person name="Mayer K.F."/>
            <person name="Olsen O.A."/>
        </authorList>
    </citation>
    <scope>NUCLEOTIDE SEQUENCE [LARGE SCALE GENOMIC DNA]</scope>
    <source>
        <strain evidence="3">cv. AL8/78</strain>
    </source>
</reference>
<feature type="compositionally biased region" description="Low complexity" evidence="1">
    <location>
        <begin position="48"/>
        <end position="59"/>
    </location>
</feature>